<protein>
    <submittedName>
        <fullName evidence="1">Uncharacterized protein</fullName>
    </submittedName>
</protein>
<dbReference type="RefSeq" id="WP_211126160.1">
    <property type="nucleotide sequence ID" value="NZ_BAAALR010000034.1"/>
</dbReference>
<reference evidence="1 2" key="1">
    <citation type="journal article" date="2019" name="Int. J. Syst. Evol. Microbiol.">
        <title>The Global Catalogue of Microorganisms (GCM) 10K type strain sequencing project: providing services to taxonomists for standard genome sequencing and annotation.</title>
        <authorList>
            <consortium name="The Broad Institute Genomics Platform"/>
            <consortium name="The Broad Institute Genome Sequencing Center for Infectious Disease"/>
            <person name="Wu L."/>
            <person name="Ma J."/>
        </authorList>
    </citation>
    <scope>NUCLEOTIDE SEQUENCE [LARGE SCALE GENOMIC DNA]</scope>
    <source>
        <strain evidence="1 2">JCM 13244</strain>
    </source>
</reference>
<dbReference type="EMBL" id="BAAALR010000034">
    <property type="protein sequence ID" value="GAA1687058.1"/>
    <property type="molecule type" value="Genomic_DNA"/>
</dbReference>
<sequence>MDWNAITLTVLAVFGLLSLFVTLLIQLVNQLPDLFQAVRRALSALKSGEDDTAE</sequence>
<keyword evidence="2" id="KW-1185">Reference proteome</keyword>
<name>A0ABN2HFC9_9ACTN</name>
<evidence type="ECO:0000313" key="2">
    <source>
        <dbReference type="Proteomes" id="UP001499947"/>
    </source>
</evidence>
<evidence type="ECO:0000313" key="1">
    <source>
        <dbReference type="EMBL" id="GAA1687058.1"/>
    </source>
</evidence>
<gene>
    <name evidence="1" type="ORF">GCM10009680_28170</name>
</gene>
<dbReference type="Proteomes" id="UP001499947">
    <property type="component" value="Unassembled WGS sequence"/>
</dbReference>
<organism evidence="1 2">
    <name type="scientific">Streptomyces yatensis</name>
    <dbReference type="NCBI Taxonomy" id="155177"/>
    <lineage>
        <taxon>Bacteria</taxon>
        <taxon>Bacillati</taxon>
        <taxon>Actinomycetota</taxon>
        <taxon>Actinomycetes</taxon>
        <taxon>Kitasatosporales</taxon>
        <taxon>Streptomycetaceae</taxon>
        <taxon>Streptomyces</taxon>
        <taxon>Streptomyces violaceusniger group</taxon>
    </lineage>
</organism>
<proteinExistence type="predicted"/>
<accession>A0ABN2HFC9</accession>
<comment type="caution">
    <text evidence="1">The sequence shown here is derived from an EMBL/GenBank/DDBJ whole genome shotgun (WGS) entry which is preliminary data.</text>
</comment>